<evidence type="ECO:0000256" key="2">
    <source>
        <dbReference type="ARBA" id="ARBA00022448"/>
    </source>
</evidence>
<gene>
    <name evidence="10" type="ORF">ENL70_03805</name>
</gene>
<reference evidence="10" key="1">
    <citation type="journal article" date="2020" name="mSystems">
        <title>Genome- and Community-Level Interaction Insights into Carbon Utilization and Element Cycling Functions of Hydrothermarchaeota in Hydrothermal Sediment.</title>
        <authorList>
            <person name="Zhou Z."/>
            <person name="Liu Y."/>
            <person name="Xu W."/>
            <person name="Pan J."/>
            <person name="Luo Z.H."/>
            <person name="Li M."/>
        </authorList>
    </citation>
    <scope>NUCLEOTIDE SEQUENCE [LARGE SCALE GENOMIC DNA]</scope>
    <source>
        <strain evidence="10">SpSt-1019</strain>
    </source>
</reference>
<evidence type="ECO:0000256" key="6">
    <source>
        <dbReference type="ARBA" id="ARBA00022989"/>
    </source>
</evidence>
<comment type="subcellular location">
    <subcellularLocation>
        <location evidence="1">Cell inner membrane</location>
        <topology evidence="1">Multi-pass membrane protein</topology>
    </subcellularLocation>
    <subcellularLocation>
        <location evidence="8">Cell membrane</location>
        <topology evidence="8">Multi-pass membrane protein</topology>
    </subcellularLocation>
</comment>
<feature type="domain" description="ABC transmembrane type-1" evidence="9">
    <location>
        <begin position="60"/>
        <end position="250"/>
    </location>
</feature>
<accession>A0A7C5KH96</accession>
<evidence type="ECO:0000256" key="1">
    <source>
        <dbReference type="ARBA" id="ARBA00004429"/>
    </source>
</evidence>
<organism evidence="10">
    <name type="scientific">Thermodesulfobium narugense</name>
    <dbReference type="NCBI Taxonomy" id="184064"/>
    <lineage>
        <taxon>Bacteria</taxon>
        <taxon>Pseudomonadati</taxon>
        <taxon>Thermodesulfobiota</taxon>
        <taxon>Thermodesulfobiia</taxon>
        <taxon>Thermodesulfobiales</taxon>
        <taxon>Thermodesulfobiaceae</taxon>
        <taxon>Thermodesulfobium</taxon>
    </lineage>
</organism>
<dbReference type="SUPFAM" id="SSF161098">
    <property type="entry name" value="MetI-like"/>
    <property type="match status" value="1"/>
</dbReference>
<sequence length="266" mass="29157">MKRVSTLIVSIAIVLIIFFPVFVIFEWAFSTIWYGTSLFPTQLGFRSFIQVIQGGLGKSLILSFTIAPLVVLFSAIISIPAAYIIGTKDIKSKKLIENLFLIPLIVPPIVSGIGILSIYTQLGLIGNYMAIVLVHMIGATPYMFRSVEASFESIDPSIEEAARVLGATRLRTILRIYLPLVTPGLLSGSVFAFSWSLNEFLLTLLLGLPNIVTLPVFLYRYVGGYYISPGPASAISVFLIVPSLFIVYLMEKYIKSEYVAGAGIKG</sequence>
<feature type="transmembrane region" description="Helical" evidence="8">
    <location>
        <begin position="176"/>
        <end position="194"/>
    </location>
</feature>
<keyword evidence="2 8" id="KW-0813">Transport</keyword>
<evidence type="ECO:0000259" key="9">
    <source>
        <dbReference type="PROSITE" id="PS50928"/>
    </source>
</evidence>
<dbReference type="GO" id="GO:0055085">
    <property type="term" value="P:transmembrane transport"/>
    <property type="evidence" value="ECO:0007669"/>
    <property type="project" value="InterPro"/>
</dbReference>
<dbReference type="AlphaFoldDB" id="A0A7C5KH96"/>
<feature type="transmembrane region" description="Helical" evidence="8">
    <location>
        <begin position="60"/>
        <end position="86"/>
    </location>
</feature>
<evidence type="ECO:0000256" key="7">
    <source>
        <dbReference type="ARBA" id="ARBA00023136"/>
    </source>
</evidence>
<dbReference type="PANTHER" id="PTHR43357">
    <property type="entry name" value="INNER MEMBRANE ABC TRANSPORTER PERMEASE PROTEIN YDCV"/>
    <property type="match status" value="1"/>
</dbReference>
<comment type="similarity">
    <text evidence="8">Belongs to the binding-protein-dependent transport system permease family.</text>
</comment>
<feature type="transmembrane region" description="Helical" evidence="8">
    <location>
        <begin position="98"/>
        <end position="119"/>
    </location>
</feature>
<feature type="transmembrane region" description="Helical" evidence="8">
    <location>
        <begin position="125"/>
        <end position="144"/>
    </location>
</feature>
<keyword evidence="3" id="KW-1003">Cell membrane</keyword>
<dbReference type="GO" id="GO:0005886">
    <property type="term" value="C:plasma membrane"/>
    <property type="evidence" value="ECO:0007669"/>
    <property type="project" value="UniProtKB-SubCell"/>
</dbReference>
<keyword evidence="6 8" id="KW-1133">Transmembrane helix</keyword>
<dbReference type="InterPro" id="IPR035906">
    <property type="entry name" value="MetI-like_sf"/>
</dbReference>
<dbReference type="EMBL" id="DRUY01000126">
    <property type="protein sequence ID" value="HHI65655.1"/>
    <property type="molecule type" value="Genomic_DNA"/>
</dbReference>
<evidence type="ECO:0000256" key="8">
    <source>
        <dbReference type="RuleBase" id="RU363032"/>
    </source>
</evidence>
<dbReference type="PROSITE" id="PS50928">
    <property type="entry name" value="ABC_TM1"/>
    <property type="match status" value="1"/>
</dbReference>
<feature type="transmembrane region" description="Helical" evidence="8">
    <location>
        <begin position="7"/>
        <end position="29"/>
    </location>
</feature>
<feature type="transmembrane region" description="Helical" evidence="8">
    <location>
        <begin position="231"/>
        <end position="250"/>
    </location>
</feature>
<evidence type="ECO:0000313" key="10">
    <source>
        <dbReference type="EMBL" id="HHI65655.1"/>
    </source>
</evidence>
<dbReference type="Gene3D" id="1.10.3720.10">
    <property type="entry name" value="MetI-like"/>
    <property type="match status" value="1"/>
</dbReference>
<protein>
    <submittedName>
        <fullName evidence="10">ABC transporter permease subunit</fullName>
    </submittedName>
</protein>
<feature type="transmembrane region" description="Helical" evidence="8">
    <location>
        <begin position="200"/>
        <end position="219"/>
    </location>
</feature>
<evidence type="ECO:0000256" key="4">
    <source>
        <dbReference type="ARBA" id="ARBA00022519"/>
    </source>
</evidence>
<keyword evidence="4" id="KW-0997">Cell inner membrane</keyword>
<proteinExistence type="inferred from homology"/>
<dbReference type="CDD" id="cd06261">
    <property type="entry name" value="TM_PBP2"/>
    <property type="match status" value="1"/>
</dbReference>
<keyword evidence="5 8" id="KW-0812">Transmembrane</keyword>
<keyword evidence="7 8" id="KW-0472">Membrane</keyword>
<dbReference type="PANTHER" id="PTHR43357:SF4">
    <property type="entry name" value="INNER MEMBRANE ABC TRANSPORTER PERMEASE PROTEIN YDCV"/>
    <property type="match status" value="1"/>
</dbReference>
<evidence type="ECO:0000256" key="5">
    <source>
        <dbReference type="ARBA" id="ARBA00022692"/>
    </source>
</evidence>
<comment type="caution">
    <text evidence="10">The sequence shown here is derived from an EMBL/GenBank/DDBJ whole genome shotgun (WGS) entry which is preliminary data.</text>
</comment>
<dbReference type="Pfam" id="PF00528">
    <property type="entry name" value="BPD_transp_1"/>
    <property type="match status" value="1"/>
</dbReference>
<evidence type="ECO:0000256" key="3">
    <source>
        <dbReference type="ARBA" id="ARBA00022475"/>
    </source>
</evidence>
<dbReference type="InterPro" id="IPR000515">
    <property type="entry name" value="MetI-like"/>
</dbReference>
<name>A0A7C5KH96_9BACT</name>